<dbReference type="EC" id="5.3.1.23" evidence="1"/>
<dbReference type="InterPro" id="IPR042529">
    <property type="entry name" value="IF_2B-like_C"/>
</dbReference>
<accession>A0A645IVM2</accession>
<dbReference type="InterPro" id="IPR000649">
    <property type="entry name" value="IF-2B-related"/>
</dbReference>
<evidence type="ECO:0000313" key="1">
    <source>
        <dbReference type="EMBL" id="MPN51233.1"/>
    </source>
</evidence>
<dbReference type="Gene3D" id="3.40.50.10470">
    <property type="entry name" value="Translation initiation factor eif-2b, domain 2"/>
    <property type="match status" value="1"/>
</dbReference>
<protein>
    <submittedName>
        <fullName evidence="1">Methylthioribose-1-phosphate isomerase</fullName>
        <ecNumber evidence="1">5.3.1.23</ecNumber>
    </submittedName>
</protein>
<proteinExistence type="predicted"/>
<dbReference type="GO" id="GO:0019509">
    <property type="term" value="P:L-methionine salvage from methylthioadenosine"/>
    <property type="evidence" value="ECO:0007669"/>
    <property type="project" value="TreeGrafter"/>
</dbReference>
<sequence length="128" mass="14060">MAGWMMKQGKIDCVVVGADRIARNGDVANKIGTYSVSILAKAHGIPFYVAAPTSTIDFNMWSGDDIVIEERDTREISQIKGQQIAPDGVRMENPAFDVTPHQNVTAIITEKGVVYPPFDLSIPRLQDK</sequence>
<dbReference type="InterPro" id="IPR037171">
    <property type="entry name" value="NagB/RpiA_transferase-like"/>
</dbReference>
<organism evidence="1">
    <name type="scientific">bioreactor metagenome</name>
    <dbReference type="NCBI Taxonomy" id="1076179"/>
    <lineage>
        <taxon>unclassified sequences</taxon>
        <taxon>metagenomes</taxon>
        <taxon>ecological metagenomes</taxon>
    </lineage>
</organism>
<dbReference type="PANTHER" id="PTHR43475">
    <property type="entry name" value="METHYLTHIORIBOSE-1-PHOSPHATE ISOMERASE"/>
    <property type="match status" value="1"/>
</dbReference>
<dbReference type="GO" id="GO:0046523">
    <property type="term" value="F:S-methyl-5-thioribose-1-phosphate isomerase activity"/>
    <property type="evidence" value="ECO:0007669"/>
    <property type="project" value="UniProtKB-EC"/>
</dbReference>
<dbReference type="PANTHER" id="PTHR43475:SF1">
    <property type="entry name" value="METHYLTHIORIBOSE-1-PHOSPHATE ISOMERASE"/>
    <property type="match status" value="1"/>
</dbReference>
<name>A0A645IVM2_9ZZZZ</name>
<comment type="caution">
    <text evidence="1">The sequence shown here is derived from an EMBL/GenBank/DDBJ whole genome shotgun (WGS) entry which is preliminary data.</text>
</comment>
<dbReference type="EMBL" id="VSSQ01116138">
    <property type="protein sequence ID" value="MPN51233.1"/>
    <property type="molecule type" value="Genomic_DNA"/>
</dbReference>
<keyword evidence="1" id="KW-0413">Isomerase</keyword>
<dbReference type="Pfam" id="PF01008">
    <property type="entry name" value="IF-2B"/>
    <property type="match status" value="1"/>
</dbReference>
<dbReference type="SUPFAM" id="SSF100950">
    <property type="entry name" value="NagB/RpiA/CoA transferase-like"/>
    <property type="match status" value="1"/>
</dbReference>
<reference evidence="1" key="1">
    <citation type="submission" date="2019-08" db="EMBL/GenBank/DDBJ databases">
        <authorList>
            <person name="Kucharzyk K."/>
            <person name="Murdoch R.W."/>
            <person name="Higgins S."/>
            <person name="Loffler F."/>
        </authorList>
    </citation>
    <scope>NUCLEOTIDE SEQUENCE</scope>
</reference>
<dbReference type="AlphaFoldDB" id="A0A645IVM2"/>
<gene>
    <name evidence="1" type="primary">mtnA_44</name>
    <name evidence="1" type="ORF">SDC9_198875</name>
</gene>